<gene>
    <name evidence="2" type="ORF">PCOR1329_LOCUS9794</name>
</gene>
<feature type="non-terminal residue" evidence="2">
    <location>
        <position position="110"/>
    </location>
</feature>
<proteinExistence type="predicted"/>
<comment type="caution">
    <text evidence="2">The sequence shown here is derived from an EMBL/GenBank/DDBJ whole genome shotgun (WGS) entry which is preliminary data.</text>
</comment>
<evidence type="ECO:0000313" key="3">
    <source>
        <dbReference type="Proteomes" id="UP001189429"/>
    </source>
</evidence>
<evidence type="ECO:0000256" key="1">
    <source>
        <dbReference type="SAM" id="MobiDB-lite"/>
    </source>
</evidence>
<evidence type="ECO:0000313" key="2">
    <source>
        <dbReference type="EMBL" id="CAK0802221.1"/>
    </source>
</evidence>
<name>A0ABN9QC69_9DINO</name>
<dbReference type="EMBL" id="CAUYUJ010002747">
    <property type="protein sequence ID" value="CAK0802221.1"/>
    <property type="molecule type" value="Genomic_DNA"/>
</dbReference>
<reference evidence="2" key="1">
    <citation type="submission" date="2023-10" db="EMBL/GenBank/DDBJ databases">
        <authorList>
            <person name="Chen Y."/>
            <person name="Shah S."/>
            <person name="Dougan E. K."/>
            <person name="Thang M."/>
            <person name="Chan C."/>
        </authorList>
    </citation>
    <scope>NUCLEOTIDE SEQUENCE [LARGE SCALE GENOMIC DNA]</scope>
</reference>
<protein>
    <submittedName>
        <fullName evidence="2">Uncharacterized protein</fullName>
    </submittedName>
</protein>
<accession>A0ABN9QC69</accession>
<sequence length="110" mass="12011">MASALREHWRGVLTRRLIDRQLLSEWLAAEAPPTAPPSDAAWRLQRDHVQTAIDRSPNAAPGPDGISTSVGQGCPPSPTLVDMAVDIRWLRAKDFGETSSFRLNAPKTAL</sequence>
<keyword evidence="3" id="KW-1185">Reference proteome</keyword>
<dbReference type="Proteomes" id="UP001189429">
    <property type="component" value="Unassembled WGS sequence"/>
</dbReference>
<organism evidence="2 3">
    <name type="scientific">Prorocentrum cordatum</name>
    <dbReference type="NCBI Taxonomy" id="2364126"/>
    <lineage>
        <taxon>Eukaryota</taxon>
        <taxon>Sar</taxon>
        <taxon>Alveolata</taxon>
        <taxon>Dinophyceae</taxon>
        <taxon>Prorocentrales</taxon>
        <taxon>Prorocentraceae</taxon>
        <taxon>Prorocentrum</taxon>
    </lineage>
</organism>
<feature type="region of interest" description="Disordered" evidence="1">
    <location>
        <begin position="52"/>
        <end position="77"/>
    </location>
</feature>